<dbReference type="EMBL" id="FOPU01000016">
    <property type="protein sequence ID" value="SFH51560.1"/>
    <property type="molecule type" value="Genomic_DNA"/>
</dbReference>
<dbReference type="AlphaFoldDB" id="A0A1I3ANE3"/>
<organism evidence="1 2">
    <name type="scientific">Paracoccus aminovorans</name>
    <dbReference type="NCBI Taxonomy" id="34004"/>
    <lineage>
        <taxon>Bacteria</taxon>
        <taxon>Pseudomonadati</taxon>
        <taxon>Pseudomonadota</taxon>
        <taxon>Alphaproteobacteria</taxon>
        <taxon>Rhodobacterales</taxon>
        <taxon>Paracoccaceae</taxon>
        <taxon>Paracoccus</taxon>
    </lineage>
</organism>
<sequence length="236" mass="25743">MPPTANDHVRGFVPPLPSTAQRDVALSSKGHFCGHVVIGDGSGRGAASGAPARVVQIESHLELSWCLCLSLRPDVADLREQVEFFWLNEQGEYHPHYFDLFVAKTDGTRIACAIRPVAWTGGSFGREMPQIAAQARHSRFADDVRLLTEADLDPVELHNAWLLHDVRVADPLADEAAARVLADMSGTASFADLTARTGCGPTGFRALLRLVRSGQLRPLHNERITSATLAYKRSNL</sequence>
<proteinExistence type="predicted"/>
<keyword evidence="2" id="KW-1185">Reference proteome</keyword>
<evidence type="ECO:0000313" key="2">
    <source>
        <dbReference type="Proteomes" id="UP000183635"/>
    </source>
</evidence>
<accession>A0A1I3ANE3</accession>
<dbReference type="STRING" id="34004.SAMN04488021_11619"/>
<gene>
    <name evidence="1" type="ORF">SAMN04488021_11619</name>
</gene>
<dbReference type="RefSeq" id="WP_145981085.1">
    <property type="nucleotide sequence ID" value="NZ_LN832562.1"/>
</dbReference>
<protein>
    <submittedName>
        <fullName evidence="1">Uncharacterized protein</fullName>
    </submittedName>
</protein>
<name>A0A1I3ANE3_9RHOB</name>
<evidence type="ECO:0000313" key="1">
    <source>
        <dbReference type="EMBL" id="SFH51560.1"/>
    </source>
</evidence>
<dbReference type="Proteomes" id="UP000183635">
    <property type="component" value="Unassembled WGS sequence"/>
</dbReference>
<reference evidence="1 2" key="1">
    <citation type="submission" date="2016-10" db="EMBL/GenBank/DDBJ databases">
        <authorList>
            <person name="de Groot N.N."/>
        </authorList>
    </citation>
    <scope>NUCLEOTIDE SEQUENCE [LARGE SCALE GENOMIC DNA]</scope>
    <source>
        <strain evidence="1 2">DSM 8537</strain>
    </source>
</reference>